<dbReference type="Gene3D" id="3.50.50.60">
    <property type="entry name" value="FAD/NAD(P)-binding domain"/>
    <property type="match status" value="1"/>
</dbReference>
<dbReference type="OrthoDB" id="68575at2759"/>
<name>A0A9W9FZL0_9EURO</name>
<proteinExistence type="predicted"/>
<dbReference type="InterPro" id="IPR036188">
    <property type="entry name" value="FAD/NAD-bd_sf"/>
</dbReference>
<protein>
    <submittedName>
        <fullName evidence="2">Beta-cyclopiazonate dehydrogenase</fullName>
    </submittedName>
</protein>
<dbReference type="Gene3D" id="3.30.70.1990">
    <property type="match status" value="1"/>
</dbReference>
<keyword evidence="1" id="KW-0732">Signal</keyword>
<dbReference type="GO" id="GO:0016491">
    <property type="term" value="F:oxidoreductase activity"/>
    <property type="evidence" value="ECO:0007669"/>
    <property type="project" value="TreeGrafter"/>
</dbReference>
<dbReference type="InterPro" id="IPR050464">
    <property type="entry name" value="Zeta_carotene_desat/Oxidored"/>
</dbReference>
<feature type="chain" id="PRO_5040870828" evidence="1">
    <location>
        <begin position="24"/>
        <end position="463"/>
    </location>
</feature>
<organism evidence="2 3">
    <name type="scientific">Penicillium angulare</name>
    <dbReference type="NCBI Taxonomy" id="116970"/>
    <lineage>
        <taxon>Eukaryota</taxon>
        <taxon>Fungi</taxon>
        <taxon>Dikarya</taxon>
        <taxon>Ascomycota</taxon>
        <taxon>Pezizomycotina</taxon>
        <taxon>Eurotiomycetes</taxon>
        <taxon>Eurotiomycetidae</taxon>
        <taxon>Eurotiales</taxon>
        <taxon>Aspergillaceae</taxon>
        <taxon>Penicillium</taxon>
    </lineage>
</organism>
<reference evidence="2" key="2">
    <citation type="journal article" date="2023" name="IMA Fungus">
        <title>Comparative genomic study of the Penicillium genus elucidates a diverse pangenome and 15 lateral gene transfer events.</title>
        <authorList>
            <person name="Petersen C."/>
            <person name="Sorensen T."/>
            <person name="Nielsen M.R."/>
            <person name="Sondergaard T.E."/>
            <person name="Sorensen J.L."/>
            <person name="Fitzpatrick D.A."/>
            <person name="Frisvad J.C."/>
            <person name="Nielsen K.L."/>
        </authorList>
    </citation>
    <scope>NUCLEOTIDE SEQUENCE</scope>
    <source>
        <strain evidence="2">IBT 30069</strain>
    </source>
</reference>
<reference evidence="2" key="1">
    <citation type="submission" date="2022-11" db="EMBL/GenBank/DDBJ databases">
        <authorList>
            <person name="Petersen C."/>
        </authorList>
    </citation>
    <scope>NUCLEOTIDE SEQUENCE</scope>
    <source>
        <strain evidence="2">IBT 30069</strain>
    </source>
</reference>
<evidence type="ECO:0000256" key="1">
    <source>
        <dbReference type="SAM" id="SignalP"/>
    </source>
</evidence>
<dbReference type="PANTHER" id="PTHR42923">
    <property type="entry name" value="PROTOPORPHYRINOGEN OXIDASE"/>
    <property type="match status" value="1"/>
</dbReference>
<dbReference type="EMBL" id="JAPQKH010000003">
    <property type="protein sequence ID" value="KAJ5109341.1"/>
    <property type="molecule type" value="Genomic_DNA"/>
</dbReference>
<feature type="signal peptide" evidence="1">
    <location>
        <begin position="1"/>
        <end position="23"/>
    </location>
</feature>
<dbReference type="PANTHER" id="PTHR42923:SF26">
    <property type="entry name" value="FMN REDUCTASE LOT6, PUTATIVE (AFU_ORTHOLOGUE AFUA_7G06600)-RELATED"/>
    <property type="match status" value="1"/>
</dbReference>
<dbReference type="Gene3D" id="1.10.405.20">
    <property type="match status" value="1"/>
</dbReference>
<evidence type="ECO:0000313" key="2">
    <source>
        <dbReference type="EMBL" id="KAJ5109341.1"/>
    </source>
</evidence>
<sequence>MFQRTCNTILALWLFFLFPFGLCEEETFYRDVAIIGGGASGTYAAIKLKDHGKSIIVIERESILGGHTNTYRDPATRQTAEYGVQVFHDQPVVKNFFKRLNVSWTYAILQNDPFPPIFLDPKTAEPVNYTEPDATAALAAYAAQLSKYPDLERGFFLPDPVPEDLLLPFGEFLQKYQDVANATFIAFSYGQGLGDYLKQPTLYVFKNFGLDIVHDISTGFIVTANHNNYDIYARAAKVLQRDLLLNSVVVTTTQRDDNGVDMIIRTPNGNNRVLAKKLLITIPPKLENLGHFALDHCESITFARFNNTGYYSSLVNNTGLPQNFTAYSVSPDTQQNIPILPGVYNIVPTGINGVFAIKYGSPTSLSDDYVKGEIISYIKKLQANGHADQVQGDPTFVAYANHDPFELTVAPAEIARGFYRDFYSLQGYRSTWYTGAAFHTQDSSMLWRFTDSYVLPPLLKTFA</sequence>
<keyword evidence="3" id="KW-1185">Reference proteome</keyword>
<dbReference type="Pfam" id="PF13450">
    <property type="entry name" value="NAD_binding_8"/>
    <property type="match status" value="1"/>
</dbReference>
<dbReference type="AlphaFoldDB" id="A0A9W9FZL0"/>
<dbReference type="Proteomes" id="UP001149165">
    <property type="component" value="Unassembled WGS sequence"/>
</dbReference>
<gene>
    <name evidence="2" type="ORF">N7456_006016</name>
</gene>
<comment type="caution">
    <text evidence="2">The sequence shown here is derived from an EMBL/GenBank/DDBJ whole genome shotgun (WGS) entry which is preliminary data.</text>
</comment>
<evidence type="ECO:0000313" key="3">
    <source>
        <dbReference type="Proteomes" id="UP001149165"/>
    </source>
</evidence>
<dbReference type="SUPFAM" id="SSF51905">
    <property type="entry name" value="FAD/NAD(P)-binding domain"/>
    <property type="match status" value="1"/>
</dbReference>
<accession>A0A9W9FZL0</accession>